<evidence type="ECO:0000313" key="3">
    <source>
        <dbReference type="Proteomes" id="UP000183832"/>
    </source>
</evidence>
<gene>
    <name evidence="2" type="ORF">CLUMA_CG008999</name>
</gene>
<dbReference type="EMBL" id="CVRI01000042">
    <property type="protein sequence ID" value="CRK95530.1"/>
    <property type="molecule type" value="Genomic_DNA"/>
</dbReference>
<proteinExistence type="predicted"/>
<organism evidence="2 3">
    <name type="scientific">Clunio marinus</name>
    <dbReference type="NCBI Taxonomy" id="568069"/>
    <lineage>
        <taxon>Eukaryota</taxon>
        <taxon>Metazoa</taxon>
        <taxon>Ecdysozoa</taxon>
        <taxon>Arthropoda</taxon>
        <taxon>Hexapoda</taxon>
        <taxon>Insecta</taxon>
        <taxon>Pterygota</taxon>
        <taxon>Neoptera</taxon>
        <taxon>Endopterygota</taxon>
        <taxon>Diptera</taxon>
        <taxon>Nematocera</taxon>
        <taxon>Chironomoidea</taxon>
        <taxon>Chironomidae</taxon>
        <taxon>Clunio</taxon>
    </lineage>
</organism>
<dbReference type="Proteomes" id="UP000183832">
    <property type="component" value="Unassembled WGS sequence"/>
</dbReference>
<reference evidence="2 3" key="1">
    <citation type="submission" date="2015-04" db="EMBL/GenBank/DDBJ databases">
        <authorList>
            <person name="Syromyatnikov M.Y."/>
            <person name="Popov V.N."/>
        </authorList>
    </citation>
    <scope>NUCLEOTIDE SEQUENCE [LARGE SCALE GENOMIC DNA]</scope>
</reference>
<protein>
    <submittedName>
        <fullName evidence="2">CLUMA_CG008999, isoform A</fullName>
    </submittedName>
</protein>
<evidence type="ECO:0000313" key="2">
    <source>
        <dbReference type="EMBL" id="CRK95530.1"/>
    </source>
</evidence>
<dbReference type="AlphaFoldDB" id="A0A1J1I709"/>
<name>A0A1J1I709_9DIPT</name>
<keyword evidence="3" id="KW-1185">Reference proteome</keyword>
<evidence type="ECO:0000256" key="1">
    <source>
        <dbReference type="SAM" id="MobiDB-lite"/>
    </source>
</evidence>
<sequence>MNKNAIQIKQRHKTTERWTSTNGHTTTSEHKPSCFTEQREKERKLSYARNCSSQKKVKLKKEKQQQHYLTQEHLHKLWNEMISK</sequence>
<feature type="region of interest" description="Disordered" evidence="1">
    <location>
        <begin position="1"/>
        <end position="41"/>
    </location>
</feature>
<accession>A0A1J1I709</accession>
<feature type="compositionally biased region" description="Basic and acidic residues" evidence="1">
    <location>
        <begin position="27"/>
        <end position="41"/>
    </location>
</feature>
<feature type="compositionally biased region" description="Polar residues" evidence="1">
    <location>
        <begin position="17"/>
        <end position="26"/>
    </location>
</feature>